<evidence type="ECO:0000313" key="3">
    <source>
        <dbReference type="EMBL" id="KAG2486843.1"/>
    </source>
</evidence>
<proteinExistence type="predicted"/>
<keyword evidence="2" id="KW-0812">Transmembrane</keyword>
<reference evidence="3" key="1">
    <citation type="journal article" date="2020" name="bioRxiv">
        <title>Comparative genomics of Chlamydomonas.</title>
        <authorList>
            <person name="Craig R.J."/>
            <person name="Hasan A.R."/>
            <person name="Ness R.W."/>
            <person name="Keightley P.D."/>
        </authorList>
    </citation>
    <scope>NUCLEOTIDE SEQUENCE</scope>
    <source>
        <strain evidence="3">CCAP 11/70</strain>
    </source>
</reference>
<dbReference type="EMBL" id="JAEHOE010000106">
    <property type="protein sequence ID" value="KAG2486843.1"/>
    <property type="molecule type" value="Genomic_DNA"/>
</dbReference>
<feature type="transmembrane region" description="Helical" evidence="2">
    <location>
        <begin position="449"/>
        <end position="474"/>
    </location>
</feature>
<dbReference type="OrthoDB" id="550265at2759"/>
<feature type="region of interest" description="Disordered" evidence="1">
    <location>
        <begin position="478"/>
        <end position="525"/>
    </location>
</feature>
<comment type="caution">
    <text evidence="3">The sequence shown here is derived from an EMBL/GenBank/DDBJ whole genome shotgun (WGS) entry which is preliminary data.</text>
</comment>
<dbReference type="Proteomes" id="UP000612055">
    <property type="component" value="Unassembled WGS sequence"/>
</dbReference>
<protein>
    <submittedName>
        <fullName evidence="3">Uncharacterized protein</fullName>
    </submittedName>
</protein>
<evidence type="ECO:0000313" key="4">
    <source>
        <dbReference type="Proteomes" id="UP000612055"/>
    </source>
</evidence>
<gene>
    <name evidence="3" type="ORF">HYH03_014526</name>
</gene>
<keyword evidence="2" id="KW-0472">Membrane</keyword>
<accession>A0A835XMK4</accession>
<keyword evidence="4" id="KW-1185">Reference proteome</keyword>
<dbReference type="AlphaFoldDB" id="A0A835XMK4"/>
<organism evidence="3 4">
    <name type="scientific">Edaphochlamys debaryana</name>
    <dbReference type="NCBI Taxonomy" id="47281"/>
    <lineage>
        <taxon>Eukaryota</taxon>
        <taxon>Viridiplantae</taxon>
        <taxon>Chlorophyta</taxon>
        <taxon>core chlorophytes</taxon>
        <taxon>Chlorophyceae</taxon>
        <taxon>CS clade</taxon>
        <taxon>Chlamydomonadales</taxon>
        <taxon>Chlamydomonadales incertae sedis</taxon>
        <taxon>Edaphochlamys</taxon>
    </lineage>
</organism>
<name>A0A835XMK4_9CHLO</name>
<evidence type="ECO:0000256" key="2">
    <source>
        <dbReference type="SAM" id="Phobius"/>
    </source>
</evidence>
<sequence length="525" mass="52064">MPIYRNVTLAGVVRSASGVGSTEVDLRLRRNAFDLTAQPPAGAAADQPLAGRTPPVLTLSDLTMVNLPQGPPSTWPMGLFTGSLYSFKRLRYMNAWYVRLTSLLPEEVASAEWLRRLVQPNTMFSGVLRWNHTATAKVLLTAPTSPPAYALWSLPSGALLPPASFAVARNASELGGLLQQPWADGPRVILMTGNAGPRLAYNVALVGPASGPPVWLDAGGLPLAQGPATAPGAAGWDGAQAGLALALARLRLAGLAAPLLSEGLVNGSAVSLVGGSAGLDAWRTRCTAHLDTLPSAAPVSYSLNGSVVELPAGPLLLLAALADRSVVCASAAAVAVWASPSALAAACGLATADKGLSQALPAAVASLLGSMLTVQGQALVTGSPLAFVLVASGSLGGTSLTNVTFALAPGGPPDMNGTACDAASLISAAWGALQAAATGTGRSAPSAGVVGGAVGGAVGATCLVAALAALGVALHHRRRSRGGQEKGAGSVPSEDLEAAGNGGSGGAGVAADGAAAAESRRNARS</sequence>
<evidence type="ECO:0000256" key="1">
    <source>
        <dbReference type="SAM" id="MobiDB-lite"/>
    </source>
</evidence>
<keyword evidence="2" id="KW-1133">Transmembrane helix</keyword>